<organism evidence="2 3">
    <name type="scientific">Natronorubrum halalkaliphilum</name>
    <dbReference type="NCBI Taxonomy" id="2691917"/>
    <lineage>
        <taxon>Archaea</taxon>
        <taxon>Methanobacteriati</taxon>
        <taxon>Methanobacteriota</taxon>
        <taxon>Stenosarchaea group</taxon>
        <taxon>Halobacteria</taxon>
        <taxon>Halobacteriales</taxon>
        <taxon>Natrialbaceae</taxon>
        <taxon>Natronorubrum</taxon>
    </lineage>
</organism>
<dbReference type="Proteomes" id="UP000434101">
    <property type="component" value="Unassembled WGS sequence"/>
</dbReference>
<feature type="compositionally biased region" description="Basic and acidic residues" evidence="1">
    <location>
        <begin position="70"/>
        <end position="86"/>
    </location>
</feature>
<feature type="compositionally biased region" description="Acidic residues" evidence="1">
    <location>
        <begin position="126"/>
        <end position="172"/>
    </location>
</feature>
<accession>A0A6B0VIP1</accession>
<dbReference type="OrthoDB" id="342503at2157"/>
<feature type="region of interest" description="Disordered" evidence="1">
    <location>
        <begin position="51"/>
        <end position="172"/>
    </location>
</feature>
<feature type="compositionally biased region" description="Polar residues" evidence="1">
    <location>
        <begin position="92"/>
        <end position="107"/>
    </location>
</feature>
<keyword evidence="3" id="KW-1185">Reference proteome</keyword>
<evidence type="ECO:0000313" key="2">
    <source>
        <dbReference type="EMBL" id="MXV61420.1"/>
    </source>
</evidence>
<dbReference type="Pfam" id="PF19126">
    <property type="entry name" value="DUF5810"/>
    <property type="match status" value="1"/>
</dbReference>
<comment type="caution">
    <text evidence="2">The sequence shown here is derived from an EMBL/GenBank/DDBJ whole genome shotgun (WGS) entry which is preliminary data.</text>
</comment>
<proteinExistence type="predicted"/>
<dbReference type="AlphaFoldDB" id="A0A6B0VIP1"/>
<evidence type="ECO:0000313" key="3">
    <source>
        <dbReference type="Proteomes" id="UP000434101"/>
    </source>
</evidence>
<sequence length="172" mass="18307">MGYACPVCDAEQADAEHLANHLAITASLGRHDHLEWLEEHAPDWGDCSPAELGEIVSPHAPEIDTPDFEGTSHGHDHDHDHGRPDSLEAGLAQQSRQPGRGSMTSEAENVLREARELTQQMGAADADADADADSSESESEPASEINVDGDGDGDVDADDSTPNDDQFADDNT</sequence>
<evidence type="ECO:0000256" key="1">
    <source>
        <dbReference type="SAM" id="MobiDB-lite"/>
    </source>
</evidence>
<name>A0A6B0VIP1_9EURY</name>
<dbReference type="RefSeq" id="WP_160063285.1">
    <property type="nucleotide sequence ID" value="NZ_WUYX01000019.1"/>
</dbReference>
<reference evidence="2 3" key="1">
    <citation type="submission" date="2020-01" db="EMBL/GenBank/DDBJ databases">
        <title>Natronorubrum sp. JWXQ-INN 674 isolated from Inner Mongolia Autonomous Region of China.</title>
        <authorList>
            <person name="Xue Q."/>
        </authorList>
    </citation>
    <scope>NUCLEOTIDE SEQUENCE [LARGE SCALE GENOMIC DNA]</scope>
    <source>
        <strain evidence="2 3">JWXQ-INN-674</strain>
    </source>
</reference>
<gene>
    <name evidence="2" type="ORF">GS429_04945</name>
</gene>
<protein>
    <submittedName>
        <fullName evidence="2">Uncharacterized protein</fullName>
    </submittedName>
</protein>
<dbReference type="EMBL" id="WUYX01000019">
    <property type="protein sequence ID" value="MXV61420.1"/>
    <property type="molecule type" value="Genomic_DNA"/>
</dbReference>
<dbReference type="InterPro" id="IPR043833">
    <property type="entry name" value="DUF5810"/>
</dbReference>